<organism evidence="1 2">
    <name type="scientific">Dioscorea zingiberensis</name>
    <dbReference type="NCBI Taxonomy" id="325984"/>
    <lineage>
        <taxon>Eukaryota</taxon>
        <taxon>Viridiplantae</taxon>
        <taxon>Streptophyta</taxon>
        <taxon>Embryophyta</taxon>
        <taxon>Tracheophyta</taxon>
        <taxon>Spermatophyta</taxon>
        <taxon>Magnoliopsida</taxon>
        <taxon>Liliopsida</taxon>
        <taxon>Dioscoreales</taxon>
        <taxon>Dioscoreaceae</taxon>
        <taxon>Dioscorea</taxon>
    </lineage>
</organism>
<dbReference type="PANTHER" id="PTHR32343:SF29">
    <property type="entry name" value="RNA-BINDING (RRM_RBD_RNP MOTIFS) FAMILY PROTEIN"/>
    <property type="match status" value="1"/>
</dbReference>
<dbReference type="PANTHER" id="PTHR32343">
    <property type="entry name" value="SERINE/ARGININE-RICH SPLICING FACTOR"/>
    <property type="match status" value="1"/>
</dbReference>
<name>A0A9D5DAN1_9LILI</name>
<keyword evidence="2" id="KW-1185">Reference proteome</keyword>
<sequence length="149" mass="15734">MLAKGFVLAKDALKRAKSFDERHNLVSNASATVASIDRKIGLSEKISIAWMVSEKVREVDERLQVSEITKSAIAAAEQTASSAGSALMSNQYVSTGASWVSSAFSMAVKAAGDVSIMTKEKGYGVTESTAVGTVVSILNALKSILQLDF</sequence>
<reference evidence="1" key="1">
    <citation type="submission" date="2021-03" db="EMBL/GenBank/DDBJ databases">
        <authorList>
            <person name="Li Z."/>
            <person name="Yang C."/>
        </authorList>
    </citation>
    <scope>NUCLEOTIDE SEQUENCE</scope>
    <source>
        <strain evidence="1">Dzin_1.0</strain>
        <tissue evidence="1">Leaf</tissue>
    </source>
</reference>
<protein>
    <submittedName>
        <fullName evidence="1">Uncharacterized protein</fullName>
    </submittedName>
</protein>
<dbReference type="EMBL" id="JAGGNH010000001">
    <property type="protein sequence ID" value="KAJ0988401.1"/>
    <property type="molecule type" value="Genomic_DNA"/>
</dbReference>
<evidence type="ECO:0000313" key="2">
    <source>
        <dbReference type="Proteomes" id="UP001085076"/>
    </source>
</evidence>
<reference evidence="1" key="2">
    <citation type="journal article" date="2022" name="Hortic Res">
        <title>The genome of Dioscorea zingiberensis sheds light on the biosynthesis, origin and evolution of the medicinally important diosgenin saponins.</title>
        <authorList>
            <person name="Li Y."/>
            <person name="Tan C."/>
            <person name="Li Z."/>
            <person name="Guo J."/>
            <person name="Li S."/>
            <person name="Chen X."/>
            <person name="Wang C."/>
            <person name="Dai X."/>
            <person name="Yang H."/>
            <person name="Song W."/>
            <person name="Hou L."/>
            <person name="Xu J."/>
            <person name="Tong Z."/>
            <person name="Xu A."/>
            <person name="Yuan X."/>
            <person name="Wang W."/>
            <person name="Yang Q."/>
            <person name="Chen L."/>
            <person name="Sun Z."/>
            <person name="Wang K."/>
            <person name="Pan B."/>
            <person name="Chen J."/>
            <person name="Bao Y."/>
            <person name="Liu F."/>
            <person name="Qi X."/>
            <person name="Gang D.R."/>
            <person name="Wen J."/>
            <person name="Li J."/>
        </authorList>
    </citation>
    <scope>NUCLEOTIDE SEQUENCE</scope>
    <source>
        <strain evidence="1">Dzin_1.0</strain>
    </source>
</reference>
<accession>A0A9D5DAN1</accession>
<dbReference type="AlphaFoldDB" id="A0A9D5DAN1"/>
<dbReference type="Proteomes" id="UP001085076">
    <property type="component" value="Miscellaneous, Linkage group lg01"/>
</dbReference>
<dbReference type="OrthoDB" id="7763451at2759"/>
<proteinExistence type="predicted"/>
<comment type="caution">
    <text evidence="1">The sequence shown here is derived from an EMBL/GenBank/DDBJ whole genome shotgun (WGS) entry which is preliminary data.</text>
</comment>
<evidence type="ECO:0000313" key="1">
    <source>
        <dbReference type="EMBL" id="KAJ0988401.1"/>
    </source>
</evidence>
<gene>
    <name evidence="1" type="ORF">J5N97_006757</name>
</gene>